<dbReference type="Pfam" id="PF03349">
    <property type="entry name" value="Toluene_X"/>
    <property type="match status" value="1"/>
</dbReference>
<keyword evidence="5" id="KW-0732">Signal</keyword>
<comment type="subcellular location">
    <subcellularLocation>
        <location evidence="1">Cell outer membrane</location>
        <topology evidence="1">Multi-pass membrane protein</topology>
    </subcellularLocation>
</comment>
<proteinExistence type="inferred from homology"/>
<evidence type="ECO:0000256" key="2">
    <source>
        <dbReference type="ARBA" id="ARBA00008163"/>
    </source>
</evidence>
<dbReference type="OrthoDB" id="6679728at2"/>
<keyword evidence="9" id="KW-1185">Reference proteome</keyword>
<evidence type="ECO:0000256" key="7">
    <source>
        <dbReference type="ARBA" id="ARBA00023237"/>
    </source>
</evidence>
<evidence type="ECO:0000256" key="6">
    <source>
        <dbReference type="ARBA" id="ARBA00023136"/>
    </source>
</evidence>
<dbReference type="GO" id="GO:0015483">
    <property type="term" value="F:long-chain fatty acid transporting porin activity"/>
    <property type="evidence" value="ECO:0007669"/>
    <property type="project" value="TreeGrafter"/>
</dbReference>
<dbReference type="KEGG" id="mard:IBG28_04640"/>
<dbReference type="EMBL" id="CP061081">
    <property type="protein sequence ID" value="QNT06933.1"/>
    <property type="molecule type" value="Genomic_DNA"/>
</dbReference>
<keyword evidence="6" id="KW-0472">Membrane</keyword>
<keyword evidence="4" id="KW-0812">Transmembrane</keyword>
<dbReference type="Gene3D" id="2.40.160.60">
    <property type="entry name" value="Outer membrane protein transport protein (OMPP1/FadL/TodX)"/>
    <property type="match status" value="1"/>
</dbReference>
<dbReference type="AlphaFoldDB" id="A0A7H1J8W7"/>
<keyword evidence="7" id="KW-0998">Cell outer membrane</keyword>
<gene>
    <name evidence="8" type="ORF">IBG28_04640</name>
</gene>
<dbReference type="SUPFAM" id="SSF56935">
    <property type="entry name" value="Porins"/>
    <property type="match status" value="1"/>
</dbReference>
<evidence type="ECO:0000256" key="4">
    <source>
        <dbReference type="ARBA" id="ARBA00022692"/>
    </source>
</evidence>
<reference evidence="8 9" key="1">
    <citation type="submission" date="2020-09" db="EMBL/GenBank/DDBJ databases">
        <title>Complete genome sequence of an Arctic sea ice bacterium Marinomonas arctica BSI20414.</title>
        <authorList>
            <person name="Liao L."/>
            <person name="Chen B."/>
        </authorList>
    </citation>
    <scope>NUCLEOTIDE SEQUENCE [LARGE SCALE GENOMIC DNA]</scope>
    <source>
        <strain evidence="8 9">BSI20414</strain>
    </source>
</reference>
<dbReference type="InterPro" id="IPR005017">
    <property type="entry name" value="OMPP1/FadL/TodX"/>
</dbReference>
<dbReference type="PANTHER" id="PTHR35093:SF8">
    <property type="entry name" value="OUTER MEMBRANE PROTEIN NMB0088-RELATED"/>
    <property type="match status" value="1"/>
</dbReference>
<protein>
    <submittedName>
        <fullName evidence="8">Outer membrane protein transport protein</fullName>
    </submittedName>
</protein>
<comment type="similarity">
    <text evidence="2">Belongs to the OmpP1/FadL family.</text>
</comment>
<name>A0A7H1J8W7_9GAMM</name>
<dbReference type="PANTHER" id="PTHR35093">
    <property type="entry name" value="OUTER MEMBRANE PROTEIN NMB0088-RELATED"/>
    <property type="match status" value="1"/>
</dbReference>
<organism evidence="8 9">
    <name type="scientific">Marinomonas arctica</name>
    <dbReference type="NCBI Taxonomy" id="383750"/>
    <lineage>
        <taxon>Bacteria</taxon>
        <taxon>Pseudomonadati</taxon>
        <taxon>Pseudomonadota</taxon>
        <taxon>Gammaproteobacteria</taxon>
        <taxon>Oceanospirillales</taxon>
        <taxon>Oceanospirillaceae</taxon>
        <taxon>Marinomonas</taxon>
    </lineage>
</organism>
<evidence type="ECO:0000313" key="9">
    <source>
        <dbReference type="Proteomes" id="UP000516370"/>
    </source>
</evidence>
<dbReference type="GO" id="GO:0009279">
    <property type="term" value="C:cell outer membrane"/>
    <property type="evidence" value="ECO:0007669"/>
    <property type="project" value="UniProtKB-SubCell"/>
</dbReference>
<sequence length="367" mass="40166">MKNTVILITLCSISAKEVYAGGMDLSRQPIAPLFEQGTYLELSAYSVDPEVSGKLTDSIQSGNVAKKGYFFGGAYKQDVSNSTSMAIIVDQPFGADIRYPSHSTYPLSGTRASVDTIAISGIVRYKINSPFSVYGGLRNVTSSGDVTVNQRSNNLLYTMKTDTQNDWGYLLGAAYEIPDIALRTSLTYHSAIKVNFDSQENIVSSSFTKETSFDVDMPKSLNFDFQTGITQSTLLMFSARWVEWNKTKITPQLFTQFVNQANNLVGYRNNSLTYSLGLGQKLTNNLTGLLSIAHEKPSGNLVSNLSPTDGYTSLTAGLKYQATQKITITTGVSYTWIGEAKANLASNEVTFEDNHSVNFGVKLSHHI</sequence>
<evidence type="ECO:0000256" key="3">
    <source>
        <dbReference type="ARBA" id="ARBA00022452"/>
    </source>
</evidence>
<dbReference type="Proteomes" id="UP000516370">
    <property type="component" value="Chromosome"/>
</dbReference>
<evidence type="ECO:0000313" key="8">
    <source>
        <dbReference type="EMBL" id="QNT06933.1"/>
    </source>
</evidence>
<accession>A0A7H1J8W7</accession>
<evidence type="ECO:0000256" key="5">
    <source>
        <dbReference type="ARBA" id="ARBA00022729"/>
    </source>
</evidence>
<dbReference type="RefSeq" id="WP_111607948.1">
    <property type="nucleotide sequence ID" value="NZ_BMLJ01000014.1"/>
</dbReference>
<keyword evidence="3" id="KW-1134">Transmembrane beta strand</keyword>
<evidence type="ECO:0000256" key="1">
    <source>
        <dbReference type="ARBA" id="ARBA00004571"/>
    </source>
</evidence>